<evidence type="ECO:0000313" key="5">
    <source>
        <dbReference type="Proteomes" id="UP000420562"/>
    </source>
</evidence>
<dbReference type="InterPro" id="IPR003607">
    <property type="entry name" value="HD/PDEase_dom"/>
</dbReference>
<evidence type="ECO:0000313" key="4">
    <source>
        <dbReference type="EMBL" id="KAB0666019.1"/>
    </source>
</evidence>
<dbReference type="PANTHER" id="PTHR45228">
    <property type="entry name" value="CYCLIC DI-GMP PHOSPHODIESTERASE TM_0186-RELATED"/>
    <property type="match status" value="1"/>
</dbReference>
<dbReference type="SMART" id="SM00448">
    <property type="entry name" value="REC"/>
    <property type="match status" value="1"/>
</dbReference>
<dbReference type="CDD" id="cd00077">
    <property type="entry name" value="HDc"/>
    <property type="match status" value="1"/>
</dbReference>
<dbReference type="InterPro" id="IPR011006">
    <property type="entry name" value="CheY-like_superfamily"/>
</dbReference>
<gene>
    <name evidence="4" type="ORF">F6V25_05960</name>
</gene>
<dbReference type="AlphaFoldDB" id="A0A7J4ZS19"/>
<dbReference type="SMART" id="SM00471">
    <property type="entry name" value="HDc"/>
    <property type="match status" value="1"/>
</dbReference>
<proteinExistence type="predicted"/>
<dbReference type="GO" id="GO:0000160">
    <property type="term" value="P:phosphorelay signal transduction system"/>
    <property type="evidence" value="ECO:0007669"/>
    <property type="project" value="InterPro"/>
</dbReference>
<evidence type="ECO:0000256" key="1">
    <source>
        <dbReference type="PROSITE-ProRule" id="PRU00169"/>
    </source>
</evidence>
<dbReference type="CDD" id="cd17569">
    <property type="entry name" value="REC_HupR-like"/>
    <property type="match status" value="1"/>
</dbReference>
<dbReference type="SUPFAM" id="SSF52172">
    <property type="entry name" value="CheY-like"/>
    <property type="match status" value="1"/>
</dbReference>
<feature type="domain" description="HD-GYP" evidence="3">
    <location>
        <begin position="129"/>
        <end position="322"/>
    </location>
</feature>
<dbReference type="InterPro" id="IPR037522">
    <property type="entry name" value="HD_GYP_dom"/>
</dbReference>
<reference evidence="4 5" key="1">
    <citation type="submission" date="2019-09" db="EMBL/GenBank/DDBJ databases">
        <title>Geobacter sp. Red96, a novel strain isolated from paddy soil.</title>
        <authorList>
            <person name="Xu Z."/>
            <person name="Masuda Y."/>
            <person name="Itoh H."/>
            <person name="Senoo K."/>
        </authorList>
    </citation>
    <scope>NUCLEOTIDE SEQUENCE [LARGE SCALE GENOMIC DNA]</scope>
    <source>
        <strain evidence="4 5">Red96</strain>
    </source>
</reference>
<feature type="domain" description="Response regulatory" evidence="2">
    <location>
        <begin position="4"/>
        <end position="120"/>
    </location>
</feature>
<dbReference type="Gene3D" id="1.10.3210.10">
    <property type="entry name" value="Hypothetical protein af1432"/>
    <property type="match status" value="1"/>
</dbReference>
<feature type="modified residue" description="4-aspartylphosphate" evidence="1">
    <location>
        <position position="53"/>
    </location>
</feature>
<dbReference type="Pfam" id="PF13487">
    <property type="entry name" value="HD_5"/>
    <property type="match status" value="1"/>
</dbReference>
<organism evidence="4 5">
    <name type="scientific">Oryzomonas japonica</name>
    <dbReference type="NCBI Taxonomy" id="2603858"/>
    <lineage>
        <taxon>Bacteria</taxon>
        <taxon>Pseudomonadati</taxon>
        <taxon>Thermodesulfobacteriota</taxon>
        <taxon>Desulfuromonadia</taxon>
        <taxon>Geobacterales</taxon>
        <taxon>Geobacteraceae</taxon>
        <taxon>Oryzomonas</taxon>
    </lineage>
</organism>
<dbReference type="Gene3D" id="3.40.50.2300">
    <property type="match status" value="1"/>
</dbReference>
<dbReference type="SUPFAM" id="SSF109604">
    <property type="entry name" value="HD-domain/PDEase-like"/>
    <property type="match status" value="1"/>
</dbReference>
<evidence type="ECO:0000259" key="3">
    <source>
        <dbReference type="PROSITE" id="PS51832"/>
    </source>
</evidence>
<dbReference type="InterPro" id="IPR001789">
    <property type="entry name" value="Sig_transdc_resp-reg_receiver"/>
</dbReference>
<comment type="caution">
    <text evidence="4">The sequence shown here is derived from an EMBL/GenBank/DDBJ whole genome shotgun (WGS) entry which is preliminary data.</text>
</comment>
<sequence length="322" mass="35415">MMATVLFVDDDPGILKALRRLFYDSAHTVLFAADPREGLAILKERECAVVVSDNRMPPGESGIDFLDKVRRLAPDSVRIMMTGFADLATALDAINRCEAYRFVVKPWDNRQLVELVDEAALRYELLVSLRSGDERIFRTLAQAIELKDRYTRGHCDRVVESSVALGHRLGLQGQELTDLAHGAILHDCGKIGVPGAILNHPGGLEREQMDIVRQHPAWGAEVARQAGVSSMTLNVILYHHEHFDGHGYPAGLAGTDIPLEARIVAAADVYDALTVDRPYRRALLSEDALREFMAMSGSVLDPDVVAVFMAILNDAHSPGDAK</sequence>
<dbReference type="PANTHER" id="PTHR45228:SF8">
    <property type="entry name" value="TWO-COMPONENT RESPONSE REGULATOR-RELATED"/>
    <property type="match status" value="1"/>
</dbReference>
<evidence type="ECO:0000259" key="2">
    <source>
        <dbReference type="PROSITE" id="PS50110"/>
    </source>
</evidence>
<dbReference type="PROSITE" id="PS51832">
    <property type="entry name" value="HD_GYP"/>
    <property type="match status" value="1"/>
</dbReference>
<dbReference type="Proteomes" id="UP000420562">
    <property type="component" value="Unassembled WGS sequence"/>
</dbReference>
<dbReference type="PROSITE" id="PS50110">
    <property type="entry name" value="RESPONSE_REGULATORY"/>
    <property type="match status" value="1"/>
</dbReference>
<dbReference type="Pfam" id="PF00072">
    <property type="entry name" value="Response_reg"/>
    <property type="match status" value="1"/>
</dbReference>
<accession>A0A7J4ZS19</accession>
<dbReference type="EMBL" id="VZQZ01000003">
    <property type="protein sequence ID" value="KAB0666019.1"/>
    <property type="molecule type" value="Genomic_DNA"/>
</dbReference>
<name>A0A7J4ZS19_9BACT</name>
<keyword evidence="5" id="KW-1185">Reference proteome</keyword>
<keyword evidence="1" id="KW-0597">Phosphoprotein</keyword>
<protein>
    <submittedName>
        <fullName evidence="4">Response regulator</fullName>
    </submittedName>
</protein>
<dbReference type="InterPro" id="IPR052020">
    <property type="entry name" value="Cyclic_di-GMP/3'3'-cGAMP_PDE"/>
</dbReference>